<dbReference type="GO" id="GO:0000160">
    <property type="term" value="P:phosphorelay signal transduction system"/>
    <property type="evidence" value="ECO:0007669"/>
    <property type="project" value="InterPro"/>
</dbReference>
<gene>
    <name evidence="4" type="primary">tdiR</name>
    <name evidence="4" type="ORF">CCOS865_00285</name>
</gene>
<dbReference type="RefSeq" id="WP_244216054.1">
    <property type="nucleotide sequence ID" value="NZ_CBCSFL010000002.1"/>
</dbReference>
<reference evidence="5" key="1">
    <citation type="submission" date="2018-08" db="EMBL/GenBank/DDBJ databases">
        <authorList>
            <person name="Blom J."/>
        </authorList>
    </citation>
    <scope>NUCLEOTIDE SEQUENCE [LARGE SCALE GENOMIC DNA]</scope>
    <source>
        <strain evidence="5">CCOS 865</strain>
    </source>
</reference>
<dbReference type="SUPFAM" id="SSF52172">
    <property type="entry name" value="CheY-like"/>
    <property type="match status" value="1"/>
</dbReference>
<accession>A0A383RN34</accession>
<sequence>MNGVGAGDRASVCIVDDDASVRKSLANLLRSAGFGTFLFASGGEFLASDEAREAGCALLDLKMPGLGGLEIQRELALLGWGLPVICMSAHWNDDGLVQSMREGAVACLRKPFSEEALLEAIGLALRRR</sequence>
<keyword evidence="5" id="KW-1185">Reference proteome</keyword>
<evidence type="ECO:0000313" key="5">
    <source>
        <dbReference type="Proteomes" id="UP000263595"/>
    </source>
</evidence>
<dbReference type="EMBL" id="UNOZ01000002">
    <property type="protein sequence ID" value="SYX88064.1"/>
    <property type="molecule type" value="Genomic_DNA"/>
</dbReference>
<dbReference type="PANTHER" id="PTHR44591:SF25">
    <property type="entry name" value="CHEMOTAXIS TWO-COMPONENT RESPONSE REGULATOR"/>
    <property type="match status" value="1"/>
</dbReference>
<proteinExistence type="predicted"/>
<name>A0A383RN34_9PSED</name>
<dbReference type="Gene3D" id="3.40.50.2300">
    <property type="match status" value="1"/>
</dbReference>
<dbReference type="AlphaFoldDB" id="A0A383RN34"/>
<dbReference type="PROSITE" id="PS50110">
    <property type="entry name" value="RESPONSE_REGULATORY"/>
    <property type="match status" value="1"/>
</dbReference>
<protein>
    <submittedName>
        <fullName evidence="4">Transcriptional regulatory protein TdiR</fullName>
    </submittedName>
</protein>
<dbReference type="Pfam" id="PF00072">
    <property type="entry name" value="Response_reg"/>
    <property type="match status" value="1"/>
</dbReference>
<dbReference type="SMART" id="SM00448">
    <property type="entry name" value="REC"/>
    <property type="match status" value="1"/>
</dbReference>
<dbReference type="Proteomes" id="UP000263595">
    <property type="component" value="Unassembled WGS sequence"/>
</dbReference>
<evidence type="ECO:0000256" key="1">
    <source>
        <dbReference type="ARBA" id="ARBA00022553"/>
    </source>
</evidence>
<feature type="modified residue" description="4-aspartylphosphate" evidence="2">
    <location>
        <position position="60"/>
    </location>
</feature>
<feature type="domain" description="Response regulatory" evidence="3">
    <location>
        <begin position="11"/>
        <end position="125"/>
    </location>
</feature>
<evidence type="ECO:0000313" key="4">
    <source>
        <dbReference type="EMBL" id="SYX88064.1"/>
    </source>
</evidence>
<dbReference type="InterPro" id="IPR001789">
    <property type="entry name" value="Sig_transdc_resp-reg_receiver"/>
</dbReference>
<evidence type="ECO:0000259" key="3">
    <source>
        <dbReference type="PROSITE" id="PS50110"/>
    </source>
</evidence>
<keyword evidence="1 2" id="KW-0597">Phosphoprotein</keyword>
<organism evidence="4 5">
    <name type="scientific">Pseudomonas reidholzensis</name>
    <dbReference type="NCBI Taxonomy" id="1785162"/>
    <lineage>
        <taxon>Bacteria</taxon>
        <taxon>Pseudomonadati</taxon>
        <taxon>Pseudomonadota</taxon>
        <taxon>Gammaproteobacteria</taxon>
        <taxon>Pseudomonadales</taxon>
        <taxon>Pseudomonadaceae</taxon>
        <taxon>Pseudomonas</taxon>
    </lineage>
</organism>
<evidence type="ECO:0000256" key="2">
    <source>
        <dbReference type="PROSITE-ProRule" id="PRU00169"/>
    </source>
</evidence>
<dbReference type="PANTHER" id="PTHR44591">
    <property type="entry name" value="STRESS RESPONSE REGULATOR PROTEIN 1"/>
    <property type="match status" value="1"/>
</dbReference>
<dbReference type="InterPro" id="IPR011006">
    <property type="entry name" value="CheY-like_superfamily"/>
</dbReference>
<dbReference type="InterPro" id="IPR050595">
    <property type="entry name" value="Bact_response_regulator"/>
</dbReference>